<sequence length="69" mass="7716">MKVACCTQAINRTTDIAINLMARITVDVDGQILKLEEDAVDTALLYEFFDNLFDSLNSVGRSPNVLRRP</sequence>
<dbReference type="EMBL" id="VTPC01081176">
    <property type="protein sequence ID" value="KAF2887908.1"/>
    <property type="molecule type" value="Genomic_DNA"/>
</dbReference>
<gene>
    <name evidence="1" type="ORF">ILUMI_18266</name>
</gene>
<comment type="caution">
    <text evidence="1">The sequence shown here is derived from an EMBL/GenBank/DDBJ whole genome shotgun (WGS) entry which is preliminary data.</text>
</comment>
<protein>
    <submittedName>
        <fullName evidence="1">Uncharacterized protein</fullName>
    </submittedName>
</protein>
<evidence type="ECO:0000313" key="2">
    <source>
        <dbReference type="Proteomes" id="UP000801492"/>
    </source>
</evidence>
<proteinExistence type="predicted"/>
<keyword evidence="2" id="KW-1185">Reference proteome</keyword>
<accession>A0A8K0G727</accession>
<evidence type="ECO:0000313" key="1">
    <source>
        <dbReference type="EMBL" id="KAF2887908.1"/>
    </source>
</evidence>
<organism evidence="1 2">
    <name type="scientific">Ignelater luminosus</name>
    <name type="common">Cucubano</name>
    <name type="synonym">Pyrophorus luminosus</name>
    <dbReference type="NCBI Taxonomy" id="2038154"/>
    <lineage>
        <taxon>Eukaryota</taxon>
        <taxon>Metazoa</taxon>
        <taxon>Ecdysozoa</taxon>
        <taxon>Arthropoda</taxon>
        <taxon>Hexapoda</taxon>
        <taxon>Insecta</taxon>
        <taxon>Pterygota</taxon>
        <taxon>Neoptera</taxon>
        <taxon>Endopterygota</taxon>
        <taxon>Coleoptera</taxon>
        <taxon>Polyphaga</taxon>
        <taxon>Elateriformia</taxon>
        <taxon>Elateroidea</taxon>
        <taxon>Elateridae</taxon>
        <taxon>Agrypninae</taxon>
        <taxon>Pyrophorini</taxon>
        <taxon>Ignelater</taxon>
    </lineage>
</organism>
<dbReference type="Proteomes" id="UP000801492">
    <property type="component" value="Unassembled WGS sequence"/>
</dbReference>
<reference evidence="1" key="1">
    <citation type="submission" date="2019-08" db="EMBL/GenBank/DDBJ databases">
        <title>The genome of the North American firefly Photinus pyralis.</title>
        <authorList>
            <consortium name="Photinus pyralis genome working group"/>
            <person name="Fallon T.R."/>
            <person name="Sander Lower S.E."/>
            <person name="Weng J.-K."/>
        </authorList>
    </citation>
    <scope>NUCLEOTIDE SEQUENCE</scope>
    <source>
        <strain evidence="1">TRF0915ILg1</strain>
        <tissue evidence="1">Whole body</tissue>
    </source>
</reference>
<feature type="non-terminal residue" evidence="1">
    <location>
        <position position="1"/>
    </location>
</feature>
<dbReference type="AlphaFoldDB" id="A0A8K0G727"/>
<name>A0A8K0G727_IGNLU</name>